<keyword evidence="7 13" id="KW-0812">Transmembrane</keyword>
<organism evidence="14 15">
    <name type="scientific">Fulvivirga imtechensis AK7</name>
    <dbReference type="NCBI Taxonomy" id="1237149"/>
    <lineage>
        <taxon>Bacteria</taxon>
        <taxon>Pseudomonadati</taxon>
        <taxon>Bacteroidota</taxon>
        <taxon>Cytophagia</taxon>
        <taxon>Cytophagales</taxon>
        <taxon>Fulvivirgaceae</taxon>
        <taxon>Fulvivirga</taxon>
    </lineage>
</organism>
<comment type="similarity">
    <text evidence="2">Belongs to the TrkH potassium transport family.</text>
</comment>
<dbReference type="PIRSF" id="PIRSF006247">
    <property type="entry name" value="TrkH"/>
    <property type="match status" value="1"/>
</dbReference>
<dbReference type="PANTHER" id="PTHR32024">
    <property type="entry name" value="TRK SYSTEM POTASSIUM UPTAKE PROTEIN TRKG-RELATED"/>
    <property type="match status" value="1"/>
</dbReference>
<feature type="binding site" evidence="12">
    <location>
        <position position="433"/>
    </location>
    <ligand>
        <name>K(+)</name>
        <dbReference type="ChEBI" id="CHEBI:29103"/>
    </ligand>
</feature>
<evidence type="ECO:0000256" key="13">
    <source>
        <dbReference type="SAM" id="Phobius"/>
    </source>
</evidence>
<dbReference type="OrthoDB" id="9810952at2"/>
<keyword evidence="15" id="KW-1185">Reference proteome</keyword>
<feature type="transmembrane region" description="Helical" evidence="13">
    <location>
        <begin position="272"/>
        <end position="292"/>
    </location>
</feature>
<feature type="transmembrane region" description="Helical" evidence="13">
    <location>
        <begin position="324"/>
        <end position="346"/>
    </location>
</feature>
<dbReference type="PATRIC" id="fig|1237149.3.peg.2402"/>
<evidence type="ECO:0000256" key="8">
    <source>
        <dbReference type="ARBA" id="ARBA00022958"/>
    </source>
</evidence>
<protein>
    <submittedName>
        <fullName evidence="14">Potassium uptake protein TrkH</fullName>
    </submittedName>
</protein>
<dbReference type="GO" id="GO:0046872">
    <property type="term" value="F:metal ion binding"/>
    <property type="evidence" value="ECO:0007669"/>
    <property type="project" value="UniProtKB-KW"/>
</dbReference>
<reference evidence="14 15" key="1">
    <citation type="submission" date="2012-12" db="EMBL/GenBank/DDBJ databases">
        <title>Genome assembly of Fulvivirga imtechensis AK7.</title>
        <authorList>
            <person name="Nupur N."/>
            <person name="Khatri I."/>
            <person name="Kumar R."/>
            <person name="Subramanian S."/>
            <person name="Pinnaka A."/>
        </authorList>
    </citation>
    <scope>NUCLEOTIDE SEQUENCE [LARGE SCALE GENOMIC DNA]</scope>
    <source>
        <strain evidence="14 15">AK7</strain>
    </source>
</reference>
<feature type="binding site" evidence="12">
    <location>
        <position position="112"/>
    </location>
    <ligand>
        <name>K(+)</name>
        <dbReference type="ChEBI" id="CHEBI:29103"/>
    </ligand>
</feature>
<dbReference type="GO" id="GO:0015379">
    <property type="term" value="F:potassium:chloride symporter activity"/>
    <property type="evidence" value="ECO:0007669"/>
    <property type="project" value="InterPro"/>
</dbReference>
<evidence type="ECO:0000256" key="11">
    <source>
        <dbReference type="ARBA" id="ARBA00023136"/>
    </source>
</evidence>
<evidence type="ECO:0000256" key="4">
    <source>
        <dbReference type="ARBA" id="ARBA00022475"/>
    </source>
</evidence>
<comment type="subcellular location">
    <subcellularLocation>
        <location evidence="1">Cell inner membrane</location>
        <topology evidence="1">Multi-pass membrane protein</topology>
    </subcellularLocation>
</comment>
<dbReference type="GO" id="GO:0005886">
    <property type="term" value="C:plasma membrane"/>
    <property type="evidence" value="ECO:0007669"/>
    <property type="project" value="UniProtKB-SubCell"/>
</dbReference>
<keyword evidence="4" id="KW-1003">Cell membrane</keyword>
<keyword evidence="11 13" id="KW-0472">Membrane</keyword>
<keyword evidence="10" id="KW-0406">Ion transport</keyword>
<feature type="transmembrane region" description="Helical" evidence="13">
    <location>
        <begin position="39"/>
        <end position="58"/>
    </location>
</feature>
<gene>
    <name evidence="14" type="ORF">C900_02535</name>
</gene>
<keyword evidence="12" id="KW-0479">Metal-binding</keyword>
<evidence type="ECO:0000256" key="10">
    <source>
        <dbReference type="ARBA" id="ARBA00023065"/>
    </source>
</evidence>
<feature type="binding site" evidence="12">
    <location>
        <position position="113"/>
    </location>
    <ligand>
        <name>K(+)</name>
        <dbReference type="ChEBI" id="CHEBI:29103"/>
    </ligand>
</feature>
<dbReference type="EMBL" id="AMZN01000039">
    <property type="protein sequence ID" value="ELR71472.1"/>
    <property type="molecule type" value="Genomic_DNA"/>
</dbReference>
<dbReference type="AlphaFoldDB" id="L8JW62"/>
<name>L8JW62_9BACT</name>
<dbReference type="Proteomes" id="UP000011135">
    <property type="component" value="Unassembled WGS sequence"/>
</dbReference>
<evidence type="ECO:0000256" key="9">
    <source>
        <dbReference type="ARBA" id="ARBA00022989"/>
    </source>
</evidence>
<dbReference type="eggNOG" id="COG0168">
    <property type="taxonomic scope" value="Bacteria"/>
</dbReference>
<evidence type="ECO:0000256" key="5">
    <source>
        <dbReference type="ARBA" id="ARBA00022519"/>
    </source>
</evidence>
<feature type="transmembrane region" description="Helical" evidence="13">
    <location>
        <begin position="137"/>
        <end position="164"/>
    </location>
</feature>
<dbReference type="RefSeq" id="WP_009579950.1">
    <property type="nucleotide sequence ID" value="NZ_AMZN01000039.1"/>
</dbReference>
<feature type="transmembrane region" description="Helical" evidence="13">
    <location>
        <begin position="391"/>
        <end position="415"/>
    </location>
</feature>
<keyword evidence="3" id="KW-0813">Transport</keyword>
<keyword evidence="5" id="KW-0997">Cell inner membrane</keyword>
<accession>L8JW62</accession>
<dbReference type="Pfam" id="PF02386">
    <property type="entry name" value="TrkH"/>
    <property type="match status" value="1"/>
</dbReference>
<sequence>MRLNYKVIFNLLGLLLIFNGLFMWLCLPFSMYYHEDVRPIFISGAITAGVGLFVWLVTRKTRNKELKKRDGFLVVSLGWILMSVFGTLPFLLSGHIDNFTDAFFETVSGYTTTGASILNNIEALPYGLLFWRSTTQWVGGMGIIVLALAILPTLGIGGMQLFAAEASGVTHDKLKPKIKDTASRLWSIYLGLTILETVILMFGGMTFYDALSHSFTTMASGGFSPKNNSVAYYDSPFIQYTIIVFMIIAGTNFSLLYFFFKGKFKKIFANEEFRVYILIIVVVSLVTTVIVFSQTWNEFEKAFRDALFQVVSIISSTGFATADYTTWTSLVSFIFLLLMLSGASAGSTSGGIKVIRFTLLLKNSFLAVKRQLHPSAVMPVRISGRAVKEDTMFNVMAFVILYLTIFVFGVFILTFTGNDIVTSLGAVATCQGNIGPGLGTVGPVNNFAHLNDISKWTLSIVMILGRLELFTILVLLTPNYWRGL</sequence>
<keyword evidence="8 12" id="KW-0630">Potassium</keyword>
<feature type="binding site" evidence="12">
    <location>
        <position position="317"/>
    </location>
    <ligand>
        <name>K(+)</name>
        <dbReference type="ChEBI" id="CHEBI:29103"/>
    </ligand>
</feature>
<evidence type="ECO:0000256" key="7">
    <source>
        <dbReference type="ARBA" id="ARBA00022692"/>
    </source>
</evidence>
<comment type="caution">
    <text evidence="14">The sequence shown here is derived from an EMBL/GenBank/DDBJ whole genome shotgun (WGS) entry which is preliminary data.</text>
</comment>
<feature type="binding site" evidence="12">
    <location>
        <position position="221"/>
    </location>
    <ligand>
        <name>K(+)</name>
        <dbReference type="ChEBI" id="CHEBI:29103"/>
    </ligand>
</feature>
<evidence type="ECO:0000256" key="12">
    <source>
        <dbReference type="PIRSR" id="PIRSR006247-1"/>
    </source>
</evidence>
<evidence type="ECO:0000256" key="2">
    <source>
        <dbReference type="ARBA" id="ARBA00009137"/>
    </source>
</evidence>
<dbReference type="InterPro" id="IPR004772">
    <property type="entry name" value="TrkH"/>
</dbReference>
<proteinExistence type="inferred from homology"/>
<feature type="transmembrane region" description="Helical" evidence="13">
    <location>
        <begin position="456"/>
        <end position="476"/>
    </location>
</feature>
<evidence type="ECO:0000313" key="15">
    <source>
        <dbReference type="Proteomes" id="UP000011135"/>
    </source>
</evidence>
<feature type="transmembrane region" description="Helical" evidence="13">
    <location>
        <begin position="237"/>
        <end position="260"/>
    </location>
</feature>
<evidence type="ECO:0000256" key="3">
    <source>
        <dbReference type="ARBA" id="ARBA00022448"/>
    </source>
</evidence>
<dbReference type="STRING" id="1237149.C900_02535"/>
<dbReference type="PANTHER" id="PTHR32024:SF2">
    <property type="entry name" value="TRK SYSTEM POTASSIUM UPTAKE PROTEIN TRKG-RELATED"/>
    <property type="match status" value="1"/>
</dbReference>
<keyword evidence="9 13" id="KW-1133">Transmembrane helix</keyword>
<keyword evidence="6" id="KW-0633">Potassium transport</keyword>
<evidence type="ECO:0000256" key="6">
    <source>
        <dbReference type="ARBA" id="ARBA00022538"/>
    </source>
</evidence>
<feature type="transmembrane region" description="Helical" evidence="13">
    <location>
        <begin position="7"/>
        <end position="33"/>
    </location>
</feature>
<evidence type="ECO:0000256" key="1">
    <source>
        <dbReference type="ARBA" id="ARBA00004429"/>
    </source>
</evidence>
<feature type="transmembrane region" description="Helical" evidence="13">
    <location>
        <begin position="70"/>
        <end position="92"/>
    </location>
</feature>
<feature type="transmembrane region" description="Helical" evidence="13">
    <location>
        <begin position="185"/>
        <end position="208"/>
    </location>
</feature>
<evidence type="ECO:0000313" key="14">
    <source>
        <dbReference type="EMBL" id="ELR71472.1"/>
    </source>
</evidence>
<dbReference type="InterPro" id="IPR003445">
    <property type="entry name" value="Cat_transpt"/>
</dbReference>